<dbReference type="Pfam" id="PF09084">
    <property type="entry name" value="NMT1"/>
    <property type="match status" value="1"/>
</dbReference>
<feature type="chain" id="PRO_5033010356" description="Thiamine pyrimidine synthase" evidence="12">
    <location>
        <begin position="29"/>
        <end position="347"/>
    </location>
</feature>
<dbReference type="PROSITE" id="PS51318">
    <property type="entry name" value="TAT"/>
    <property type="match status" value="1"/>
</dbReference>
<evidence type="ECO:0000259" key="13">
    <source>
        <dbReference type="Pfam" id="PF09084"/>
    </source>
</evidence>
<evidence type="ECO:0000256" key="12">
    <source>
        <dbReference type="SAM" id="SignalP"/>
    </source>
</evidence>
<accession>A0A848H0I7</accession>
<evidence type="ECO:0000256" key="4">
    <source>
        <dbReference type="ARBA" id="ARBA00011738"/>
    </source>
</evidence>
<comment type="caution">
    <text evidence="14">The sequence shown here is derived from an EMBL/GenBank/DDBJ whole genome shotgun (WGS) entry which is preliminary data.</text>
</comment>
<comment type="similarity">
    <text evidence="3">Belongs to the NMT1/THI5 family.</text>
</comment>
<dbReference type="GO" id="GO:0046872">
    <property type="term" value="F:metal ion binding"/>
    <property type="evidence" value="ECO:0007669"/>
    <property type="project" value="UniProtKB-KW"/>
</dbReference>
<comment type="pathway">
    <text evidence="2">Cofactor biosynthesis; thiamine diphosphate biosynthesis.</text>
</comment>
<keyword evidence="9" id="KW-0408">Iron</keyword>
<dbReference type="PANTHER" id="PTHR31528:SF1">
    <property type="entry name" value="4-AMINO-5-HYDROXYMETHYL-2-METHYLPYRIMIDINE PHOSPHATE SYNTHASE THI11-RELATED"/>
    <property type="match status" value="1"/>
</dbReference>
<proteinExistence type="inferred from homology"/>
<dbReference type="PANTHER" id="PTHR31528">
    <property type="entry name" value="4-AMINO-5-HYDROXYMETHYL-2-METHYLPYRIMIDINE PHOSPHATE SYNTHASE THI11-RELATED"/>
    <property type="match status" value="1"/>
</dbReference>
<evidence type="ECO:0000256" key="10">
    <source>
        <dbReference type="ARBA" id="ARBA00033171"/>
    </source>
</evidence>
<comment type="catalytic activity">
    <reaction evidence="11">
        <text>N(6)-(pyridoxal phosphate)-L-lysyl-[4-amino-5-hydroxymethyl-2-methylpyrimidine phosphate synthase] + L-histidyl-[4-amino-5-hydroxymethyl-2-methylpyrimidine phosphate synthase] + 2 Fe(3+) + 4 H2O = L-lysyl-[4-amino-5-hydroxymethyl-2-methylpyrimidine phosphate synthase] + (2S)-2-amino-5-hydroxy-4-oxopentanoyl-[4-amino-5-hydroxymethyl-2-methylpyrimidine phosphate synthase] + 4-amino-2-methyl-5-(phosphooxymethyl)pyrimidine + 3-oxopropanoate + 2 Fe(2+) + 2 H(+)</text>
        <dbReference type="Rhea" id="RHEA:65756"/>
        <dbReference type="Rhea" id="RHEA-COMP:16892"/>
        <dbReference type="Rhea" id="RHEA-COMP:16893"/>
        <dbReference type="Rhea" id="RHEA-COMP:16894"/>
        <dbReference type="Rhea" id="RHEA-COMP:16895"/>
        <dbReference type="ChEBI" id="CHEBI:15377"/>
        <dbReference type="ChEBI" id="CHEBI:15378"/>
        <dbReference type="ChEBI" id="CHEBI:29033"/>
        <dbReference type="ChEBI" id="CHEBI:29034"/>
        <dbReference type="ChEBI" id="CHEBI:29969"/>
        <dbReference type="ChEBI" id="CHEBI:29979"/>
        <dbReference type="ChEBI" id="CHEBI:33190"/>
        <dbReference type="ChEBI" id="CHEBI:58354"/>
        <dbReference type="ChEBI" id="CHEBI:143915"/>
        <dbReference type="ChEBI" id="CHEBI:157692"/>
    </reaction>
    <physiologicalReaction direction="left-to-right" evidence="11">
        <dbReference type="Rhea" id="RHEA:65757"/>
    </physiologicalReaction>
</comment>
<sequence>MSRVHTLSRRQFSAGLAAAAAVGLPALAQAPLTKVRYQLDWRFEAGTIPHIVALRKGYFAAEGLDVSLTVGIGAAATVNRLTTGNFDMGTGDMSSLAEFAANNGQVPAKAVMVLYETTPAAVFSLKKSAIAKPADLKGKTLAAPITDGARRIFPLFASANGLGPNDVKWQTVDAALRESMLARGQVDAISGYIASGLMSLQRLGVKPEDIATMRFSDYGVPLYGNAVMATPTFLREQPNAVAGYLRALTRGYKDALMDRNGAVALLKAHEPLAVDAIELQRLRIILEDEIGTAAVRKNGIGQFDLDRYQHGIDALAKVLEFKSVPKAADLVDMKHLPAAPARMIFAA</sequence>
<dbReference type="InterPro" id="IPR015168">
    <property type="entry name" value="SsuA/THI5"/>
</dbReference>
<dbReference type="RefSeq" id="WP_169416502.1">
    <property type="nucleotide sequence ID" value="NZ_JABBFX010000001.1"/>
</dbReference>
<comment type="function">
    <text evidence="1">Responsible for the formation of the pyrimidine heterocycle in the thiamine biosynthesis pathway. Catalyzes the formation of hydroxymethylpyrimidine phosphate (HMP-P) from histidine and pyridoxal phosphate (PLP). The protein uses PLP and the active site histidine to form HMP-P, generating an inactive enzyme. The enzyme can only undergo a single turnover, which suggests it is a suicide enzyme.</text>
</comment>
<feature type="domain" description="SsuA/THI5-like" evidence="13">
    <location>
        <begin position="48"/>
        <end position="257"/>
    </location>
</feature>
<organism evidence="14 15">
    <name type="scientific">Ramlibacter agri</name>
    <dbReference type="NCBI Taxonomy" id="2728837"/>
    <lineage>
        <taxon>Bacteria</taxon>
        <taxon>Pseudomonadati</taxon>
        <taxon>Pseudomonadota</taxon>
        <taxon>Betaproteobacteria</taxon>
        <taxon>Burkholderiales</taxon>
        <taxon>Comamonadaceae</taxon>
        <taxon>Ramlibacter</taxon>
    </lineage>
</organism>
<dbReference type="GO" id="GO:0016740">
    <property type="term" value="F:transferase activity"/>
    <property type="evidence" value="ECO:0007669"/>
    <property type="project" value="UniProtKB-KW"/>
</dbReference>
<evidence type="ECO:0000256" key="8">
    <source>
        <dbReference type="ARBA" id="ARBA00022977"/>
    </source>
</evidence>
<dbReference type="SUPFAM" id="SSF53850">
    <property type="entry name" value="Periplasmic binding protein-like II"/>
    <property type="match status" value="1"/>
</dbReference>
<reference evidence="14 15" key="1">
    <citation type="submission" date="2020-04" db="EMBL/GenBank/DDBJ databases">
        <title>Ramlibacter sp. G-1-2-2 isolated from soil.</title>
        <authorList>
            <person name="Dahal R.H."/>
        </authorList>
    </citation>
    <scope>NUCLEOTIDE SEQUENCE [LARGE SCALE GENOMIC DNA]</scope>
    <source>
        <strain evidence="14 15">G-1-2-2</strain>
    </source>
</reference>
<keyword evidence="6" id="KW-0479">Metal-binding</keyword>
<protein>
    <recommendedName>
        <fullName evidence="10">Thiamine pyrimidine synthase</fullName>
    </recommendedName>
</protein>
<evidence type="ECO:0000313" key="15">
    <source>
        <dbReference type="Proteomes" id="UP000541185"/>
    </source>
</evidence>
<evidence type="ECO:0000256" key="1">
    <source>
        <dbReference type="ARBA" id="ARBA00003469"/>
    </source>
</evidence>
<dbReference type="Proteomes" id="UP000541185">
    <property type="component" value="Unassembled WGS sequence"/>
</dbReference>
<evidence type="ECO:0000313" key="14">
    <source>
        <dbReference type="EMBL" id="NML42283.1"/>
    </source>
</evidence>
<evidence type="ECO:0000256" key="9">
    <source>
        <dbReference type="ARBA" id="ARBA00023004"/>
    </source>
</evidence>
<evidence type="ECO:0000256" key="5">
    <source>
        <dbReference type="ARBA" id="ARBA00022679"/>
    </source>
</evidence>
<dbReference type="AlphaFoldDB" id="A0A848H0I7"/>
<keyword evidence="8" id="KW-0784">Thiamine biosynthesis</keyword>
<keyword evidence="7" id="KW-0663">Pyridoxal phosphate</keyword>
<dbReference type="InterPro" id="IPR006311">
    <property type="entry name" value="TAT_signal"/>
</dbReference>
<name>A0A848H0I7_9BURK</name>
<keyword evidence="12" id="KW-0732">Signal</keyword>
<evidence type="ECO:0000256" key="7">
    <source>
        <dbReference type="ARBA" id="ARBA00022898"/>
    </source>
</evidence>
<comment type="subunit">
    <text evidence="4">Homodimer.</text>
</comment>
<evidence type="ECO:0000256" key="6">
    <source>
        <dbReference type="ARBA" id="ARBA00022723"/>
    </source>
</evidence>
<dbReference type="InterPro" id="IPR027939">
    <property type="entry name" value="NMT1/THI5"/>
</dbReference>
<keyword evidence="5" id="KW-0808">Transferase</keyword>
<evidence type="ECO:0000256" key="11">
    <source>
        <dbReference type="ARBA" id="ARBA00048179"/>
    </source>
</evidence>
<dbReference type="GO" id="GO:0009228">
    <property type="term" value="P:thiamine biosynthetic process"/>
    <property type="evidence" value="ECO:0007669"/>
    <property type="project" value="UniProtKB-KW"/>
</dbReference>
<evidence type="ECO:0000256" key="3">
    <source>
        <dbReference type="ARBA" id="ARBA00009406"/>
    </source>
</evidence>
<feature type="signal peptide" evidence="12">
    <location>
        <begin position="1"/>
        <end position="28"/>
    </location>
</feature>
<keyword evidence="15" id="KW-1185">Reference proteome</keyword>
<dbReference type="Gene3D" id="3.40.190.10">
    <property type="entry name" value="Periplasmic binding protein-like II"/>
    <property type="match status" value="2"/>
</dbReference>
<dbReference type="EMBL" id="JABBFX010000001">
    <property type="protein sequence ID" value="NML42283.1"/>
    <property type="molecule type" value="Genomic_DNA"/>
</dbReference>
<gene>
    <name evidence="14" type="ORF">HHL11_00885</name>
</gene>
<evidence type="ECO:0000256" key="2">
    <source>
        <dbReference type="ARBA" id="ARBA00004948"/>
    </source>
</evidence>